<feature type="compositionally biased region" description="Polar residues" evidence="1">
    <location>
        <begin position="58"/>
        <end position="96"/>
    </location>
</feature>
<dbReference type="RefSeq" id="WP_188800695.1">
    <property type="nucleotide sequence ID" value="NZ_BMOK01000001.1"/>
</dbReference>
<comment type="caution">
    <text evidence="4">The sequence shown here is derived from an EMBL/GenBank/DDBJ whole genome shotgun (WGS) entry which is preliminary data.</text>
</comment>
<protein>
    <submittedName>
        <fullName evidence="4">Membrane protein YrrS</fullName>
    </submittedName>
</protein>
<sequence length="192" mass="20056">MRNTRGNGSSSRFEMRRNKSDRWLNWTVGIVSVLILAIGCIILVSVFSTSSADKTASQTHSAQSGMNSGTSNKNKSGGTSARSNGTGSNQVSNSERAASSASSSSAVPQNSGESHQASYDIGSADWNAQVTAIAGATGIDQNNMVILWLGNGGSPNSSLARVASKTAQSSVYVVHLIYQAGKWQADQVQKPQ</sequence>
<reference evidence="4" key="1">
    <citation type="journal article" date="2014" name="Int. J. Syst. Evol. Microbiol.">
        <title>Complete genome sequence of Corynebacterium casei LMG S-19264T (=DSM 44701T), isolated from a smear-ripened cheese.</title>
        <authorList>
            <consortium name="US DOE Joint Genome Institute (JGI-PGF)"/>
            <person name="Walter F."/>
            <person name="Albersmeier A."/>
            <person name="Kalinowski J."/>
            <person name="Ruckert C."/>
        </authorList>
    </citation>
    <scope>NUCLEOTIDE SEQUENCE</scope>
    <source>
        <strain evidence="4">JCM 15325</strain>
    </source>
</reference>
<keyword evidence="5" id="KW-1185">Reference proteome</keyword>
<proteinExistence type="predicted"/>
<keyword evidence="2" id="KW-0812">Transmembrane</keyword>
<evidence type="ECO:0000313" key="5">
    <source>
        <dbReference type="Proteomes" id="UP000654670"/>
    </source>
</evidence>
<gene>
    <name evidence="4" type="primary">yrrS</name>
    <name evidence="4" type="ORF">GCM10007968_00760</name>
</gene>
<feature type="region of interest" description="Disordered" evidence="1">
    <location>
        <begin position="58"/>
        <end position="118"/>
    </location>
</feature>
<dbReference type="AlphaFoldDB" id="A0A917VYX0"/>
<evidence type="ECO:0000256" key="2">
    <source>
        <dbReference type="SAM" id="Phobius"/>
    </source>
</evidence>
<feature type="compositionally biased region" description="Low complexity" evidence="1">
    <location>
        <begin position="97"/>
        <end position="106"/>
    </location>
</feature>
<keyword evidence="2" id="KW-0472">Membrane</keyword>
<organism evidence="4 5">
    <name type="scientific">Sporolactobacillus putidus</name>
    <dbReference type="NCBI Taxonomy" id="492735"/>
    <lineage>
        <taxon>Bacteria</taxon>
        <taxon>Bacillati</taxon>
        <taxon>Bacillota</taxon>
        <taxon>Bacilli</taxon>
        <taxon>Bacillales</taxon>
        <taxon>Sporolactobacillaceae</taxon>
        <taxon>Sporolactobacillus</taxon>
    </lineage>
</organism>
<dbReference type="EMBL" id="BMOK01000001">
    <property type="protein sequence ID" value="GGL40672.1"/>
    <property type="molecule type" value="Genomic_DNA"/>
</dbReference>
<dbReference type="InterPro" id="IPR009988">
    <property type="entry name" value="DUF1510"/>
</dbReference>
<feature type="transmembrane region" description="Helical" evidence="2">
    <location>
        <begin position="23"/>
        <end position="47"/>
    </location>
</feature>
<name>A0A917VYX0_9BACL</name>
<keyword evidence="2" id="KW-1133">Transmembrane helix</keyword>
<evidence type="ECO:0000313" key="4">
    <source>
        <dbReference type="EMBL" id="GGL40672.1"/>
    </source>
</evidence>
<dbReference type="Pfam" id="PF07423">
    <property type="entry name" value="DUF1510"/>
    <property type="match status" value="1"/>
</dbReference>
<accession>A0A917VYX0</accession>
<feature type="domain" description="DUF1510" evidence="3">
    <location>
        <begin position="105"/>
        <end position="190"/>
    </location>
</feature>
<dbReference type="Proteomes" id="UP000654670">
    <property type="component" value="Unassembled WGS sequence"/>
</dbReference>
<evidence type="ECO:0000256" key="1">
    <source>
        <dbReference type="SAM" id="MobiDB-lite"/>
    </source>
</evidence>
<reference evidence="4" key="2">
    <citation type="submission" date="2020-09" db="EMBL/GenBank/DDBJ databases">
        <authorList>
            <person name="Sun Q."/>
            <person name="Ohkuma M."/>
        </authorList>
    </citation>
    <scope>NUCLEOTIDE SEQUENCE</scope>
    <source>
        <strain evidence="4">JCM 15325</strain>
    </source>
</reference>
<feature type="compositionally biased region" description="Polar residues" evidence="1">
    <location>
        <begin position="107"/>
        <end position="117"/>
    </location>
</feature>
<evidence type="ECO:0000259" key="3">
    <source>
        <dbReference type="Pfam" id="PF07423"/>
    </source>
</evidence>